<dbReference type="InterPro" id="IPR025827">
    <property type="entry name" value="Zn_ribbon_recom_dom"/>
</dbReference>
<dbReference type="InterPro" id="IPR006119">
    <property type="entry name" value="Resolv_N"/>
</dbReference>
<name>A0A174QYH0_9FIRM</name>
<dbReference type="GO" id="GO:0000150">
    <property type="term" value="F:DNA strand exchange activity"/>
    <property type="evidence" value="ECO:0007669"/>
    <property type="project" value="InterPro"/>
</dbReference>
<dbReference type="EMBL" id="CZAL01000016">
    <property type="protein sequence ID" value="CUP76777.1"/>
    <property type="molecule type" value="Genomic_DNA"/>
</dbReference>
<dbReference type="RefSeq" id="WP_055267622.1">
    <property type="nucleotide sequence ID" value="NZ_CZAL01000016.1"/>
</dbReference>
<evidence type="ECO:0000313" key="8">
    <source>
        <dbReference type="EMBL" id="CUP76777.1"/>
    </source>
</evidence>
<dbReference type="PROSITE" id="PS51737">
    <property type="entry name" value="RECOMBINASE_DNA_BIND"/>
    <property type="match status" value="1"/>
</dbReference>
<evidence type="ECO:0000256" key="4">
    <source>
        <dbReference type="PIRSR" id="PIRSR606118-50"/>
    </source>
</evidence>
<keyword evidence="3" id="KW-0233">DNA recombination</keyword>
<feature type="domain" description="Resolvase/invertase-type recombinase catalytic" evidence="6">
    <location>
        <begin position="17"/>
        <end position="164"/>
    </location>
</feature>
<feature type="active site" description="O-(5'-phospho-DNA)-serine intermediate" evidence="4 5">
    <location>
        <position position="25"/>
    </location>
</feature>
<keyword evidence="1" id="KW-0229">DNA integration</keyword>
<dbReference type="PROSITE" id="PS00397">
    <property type="entry name" value="RECOMBINASES_1"/>
    <property type="match status" value="1"/>
</dbReference>
<protein>
    <submittedName>
        <fullName evidence="8">DNA-invertase hin</fullName>
    </submittedName>
</protein>
<dbReference type="InterPro" id="IPR011109">
    <property type="entry name" value="DNA_bind_recombinase_dom"/>
</dbReference>
<evidence type="ECO:0000256" key="2">
    <source>
        <dbReference type="ARBA" id="ARBA00023125"/>
    </source>
</evidence>
<dbReference type="PROSITE" id="PS51736">
    <property type="entry name" value="RECOMBINASES_3"/>
    <property type="match status" value="1"/>
</dbReference>
<dbReference type="GO" id="GO:0015074">
    <property type="term" value="P:DNA integration"/>
    <property type="evidence" value="ECO:0007669"/>
    <property type="project" value="UniProtKB-KW"/>
</dbReference>
<sequence>MAYKAKAPDSGAEKDIRVAIYVRVSTVYQIDKDSLPMMKQDLTAYCKYVLNTEDYEIFEDAGYSGKNTARPAYQKMMAQIRQGNFTHLLVWKIDRISRNLLDFAEMYQELKKLDVTFVSKNEQFDTSTAIGEAMLKIILVFAELERNMTSERVTATMINRASNGVWNGGRVPYGYSYDKDTQTFSLDPNENSIYNLLVETYETSKSVVYTSRKLNDLGYRSRYGNLWSPIAVWTILRSPWYKGIYRYNYYKIPGRAAVKDESEWVVVENHHPASITPERFDKIQETLDRNARFRNAPGRKITKKTTHVFAGLVLCADCGSAFTASPGKRHVSGYHPSKYGCSNARKTSACHAKYTSDVVLGEFLLNYILNILNAQKNVDEISSTEELQSRLLCGSTFSSIDHVKQDDLDSLFTQLKSRPEKDPFTAVRSKTKPKVDPELKRMMNDLKKQRRALDRLNDLYLYSENSISEREYLVRKQQITDCIQEINDTIEAIAKENHEQSIDDNEFIKQASTFILNQKLADRQYVCYTKLAETLSPETLKAFFSSIIDSIIMRAGKIETVIFRNGLSQTFIYKEKPGK</sequence>
<dbReference type="InterPro" id="IPR038109">
    <property type="entry name" value="DNA_bind_recomb_sf"/>
</dbReference>
<proteinExistence type="predicted"/>
<dbReference type="PANTHER" id="PTHR30461:SF23">
    <property type="entry name" value="DNA RECOMBINASE-RELATED"/>
    <property type="match status" value="1"/>
</dbReference>
<reference evidence="8 9" key="1">
    <citation type="submission" date="2015-09" db="EMBL/GenBank/DDBJ databases">
        <authorList>
            <consortium name="Pathogen Informatics"/>
        </authorList>
    </citation>
    <scope>NUCLEOTIDE SEQUENCE [LARGE SCALE GENOMIC DNA]</scope>
    <source>
        <strain evidence="8 9">2789STDY5834885</strain>
    </source>
</reference>
<dbReference type="AlphaFoldDB" id="A0A174QYH0"/>
<dbReference type="InterPro" id="IPR006118">
    <property type="entry name" value="Recombinase_CS"/>
</dbReference>
<dbReference type="InterPro" id="IPR050639">
    <property type="entry name" value="SSR_resolvase"/>
</dbReference>
<dbReference type="CDD" id="cd03768">
    <property type="entry name" value="SR_ResInv"/>
    <property type="match status" value="1"/>
</dbReference>
<dbReference type="Pfam" id="PF00239">
    <property type="entry name" value="Resolvase"/>
    <property type="match status" value="1"/>
</dbReference>
<evidence type="ECO:0000259" key="6">
    <source>
        <dbReference type="PROSITE" id="PS51736"/>
    </source>
</evidence>
<gene>
    <name evidence="8" type="primary">hin_2</name>
    <name evidence="8" type="ORF">ERS852498_02775</name>
</gene>
<dbReference type="Pfam" id="PF07508">
    <property type="entry name" value="Recombinase"/>
    <property type="match status" value="1"/>
</dbReference>
<dbReference type="PANTHER" id="PTHR30461">
    <property type="entry name" value="DNA-INVERTASE FROM LAMBDOID PROPHAGE"/>
    <property type="match status" value="1"/>
</dbReference>
<dbReference type="SMART" id="SM00857">
    <property type="entry name" value="Resolvase"/>
    <property type="match status" value="1"/>
</dbReference>
<dbReference type="Proteomes" id="UP000095709">
    <property type="component" value="Unassembled WGS sequence"/>
</dbReference>
<evidence type="ECO:0000256" key="5">
    <source>
        <dbReference type="PROSITE-ProRule" id="PRU10137"/>
    </source>
</evidence>
<organism evidence="8 9">
    <name type="scientific">Fusicatenibacter saccharivorans</name>
    <dbReference type="NCBI Taxonomy" id="1150298"/>
    <lineage>
        <taxon>Bacteria</taxon>
        <taxon>Bacillati</taxon>
        <taxon>Bacillota</taxon>
        <taxon>Clostridia</taxon>
        <taxon>Lachnospirales</taxon>
        <taxon>Lachnospiraceae</taxon>
        <taxon>Fusicatenibacter</taxon>
    </lineage>
</organism>
<dbReference type="Gene3D" id="3.90.1750.20">
    <property type="entry name" value="Putative Large Serine Recombinase, Chain B, Domain 2"/>
    <property type="match status" value="1"/>
</dbReference>
<evidence type="ECO:0000256" key="3">
    <source>
        <dbReference type="ARBA" id="ARBA00023172"/>
    </source>
</evidence>
<dbReference type="Gene3D" id="3.40.50.1390">
    <property type="entry name" value="Resolvase, N-terminal catalytic domain"/>
    <property type="match status" value="1"/>
</dbReference>
<dbReference type="GO" id="GO:0003677">
    <property type="term" value="F:DNA binding"/>
    <property type="evidence" value="ECO:0007669"/>
    <property type="project" value="UniProtKB-KW"/>
</dbReference>
<dbReference type="SUPFAM" id="SSF53041">
    <property type="entry name" value="Resolvase-like"/>
    <property type="match status" value="1"/>
</dbReference>
<evidence type="ECO:0000256" key="1">
    <source>
        <dbReference type="ARBA" id="ARBA00022908"/>
    </source>
</evidence>
<dbReference type="Pfam" id="PF13408">
    <property type="entry name" value="Zn_ribbon_recom"/>
    <property type="match status" value="1"/>
</dbReference>
<keyword evidence="2" id="KW-0238">DNA-binding</keyword>
<evidence type="ECO:0000259" key="7">
    <source>
        <dbReference type="PROSITE" id="PS51737"/>
    </source>
</evidence>
<feature type="domain" description="Recombinase" evidence="7">
    <location>
        <begin position="172"/>
        <end position="293"/>
    </location>
</feature>
<evidence type="ECO:0000313" key="9">
    <source>
        <dbReference type="Proteomes" id="UP000095709"/>
    </source>
</evidence>
<accession>A0A174QYH0</accession>
<dbReference type="InterPro" id="IPR036162">
    <property type="entry name" value="Resolvase-like_N_sf"/>
</dbReference>